<evidence type="ECO:0000313" key="5">
    <source>
        <dbReference type="Proteomes" id="UP000734854"/>
    </source>
</evidence>
<dbReference type="PANTHER" id="PTHR47665">
    <property type="entry name" value="HISTONE DEACETYLASE-LIKE PROTEIN"/>
    <property type="match status" value="1"/>
</dbReference>
<protein>
    <recommendedName>
        <fullName evidence="3">UBP-type domain-containing protein</fullName>
    </recommendedName>
</protein>
<reference evidence="4 5" key="1">
    <citation type="submission" date="2020-08" db="EMBL/GenBank/DDBJ databases">
        <title>Plant Genome Project.</title>
        <authorList>
            <person name="Zhang R.-G."/>
        </authorList>
    </citation>
    <scope>NUCLEOTIDE SEQUENCE [LARGE SCALE GENOMIC DNA]</scope>
    <source>
        <tissue evidence="4">Rhizome</tissue>
    </source>
</reference>
<evidence type="ECO:0000256" key="1">
    <source>
        <dbReference type="PROSITE-ProRule" id="PRU00502"/>
    </source>
</evidence>
<feature type="domain" description="UBP-type" evidence="3">
    <location>
        <begin position="4"/>
        <end position="127"/>
    </location>
</feature>
<dbReference type="Pfam" id="PF02148">
    <property type="entry name" value="zf-UBP"/>
    <property type="match status" value="1"/>
</dbReference>
<dbReference type="InterPro" id="IPR001607">
    <property type="entry name" value="Znf_UBP"/>
</dbReference>
<sequence>MATEDSSSVGTLKVDEEQLFVAESRWVEALTTYDHLSSLCHHPAENWLCLSCKDVFCNHFINKYMVNHHQEIGHCLALSFRPLTEGEQKQCMHIIQVMDDKVLTIVNATICSLEDYNRQIEQLKQEMNDATHGADNIRSDISALAQRYAEIDRDEECGLAPRFAESDCISNDIMEYGCYRMTTGLVGLLNQRKQHYLMQCVFSDAEPWACSLETNARYRAKANFYLGRLDQAFELLKKLEQGKSIVDKYC</sequence>
<organism evidence="4 5">
    <name type="scientific">Zingiber officinale</name>
    <name type="common">Ginger</name>
    <name type="synonym">Amomum zingiber</name>
    <dbReference type="NCBI Taxonomy" id="94328"/>
    <lineage>
        <taxon>Eukaryota</taxon>
        <taxon>Viridiplantae</taxon>
        <taxon>Streptophyta</taxon>
        <taxon>Embryophyta</taxon>
        <taxon>Tracheophyta</taxon>
        <taxon>Spermatophyta</taxon>
        <taxon>Magnoliopsida</taxon>
        <taxon>Liliopsida</taxon>
        <taxon>Zingiberales</taxon>
        <taxon>Zingiberaceae</taxon>
        <taxon>Zingiber</taxon>
    </lineage>
</organism>
<keyword evidence="1" id="KW-0863">Zinc-finger</keyword>
<dbReference type="GO" id="GO:0008270">
    <property type="term" value="F:zinc ion binding"/>
    <property type="evidence" value="ECO:0007669"/>
    <property type="project" value="UniProtKB-KW"/>
</dbReference>
<gene>
    <name evidence="4" type="ORF">ZIOFF_048823</name>
</gene>
<evidence type="ECO:0000259" key="3">
    <source>
        <dbReference type="PROSITE" id="PS50271"/>
    </source>
</evidence>
<dbReference type="Gene3D" id="3.30.40.10">
    <property type="entry name" value="Zinc/RING finger domain, C3HC4 (zinc finger)"/>
    <property type="match status" value="1"/>
</dbReference>
<comment type="caution">
    <text evidence="4">The sequence shown here is derived from an EMBL/GenBank/DDBJ whole genome shotgun (WGS) entry which is preliminary data.</text>
</comment>
<proteinExistence type="predicted"/>
<dbReference type="PANTHER" id="PTHR47665:SF1">
    <property type="entry name" value="HISTONE DEACETYLASE-LIKE PROTEIN"/>
    <property type="match status" value="1"/>
</dbReference>
<keyword evidence="2" id="KW-0175">Coiled coil</keyword>
<evidence type="ECO:0000256" key="2">
    <source>
        <dbReference type="SAM" id="Coils"/>
    </source>
</evidence>
<accession>A0A8J5KUL0</accession>
<keyword evidence="1" id="KW-0862">Zinc</keyword>
<keyword evidence="1" id="KW-0479">Metal-binding</keyword>
<name>A0A8J5KUL0_ZINOF</name>
<feature type="coiled-coil region" evidence="2">
    <location>
        <begin position="106"/>
        <end position="140"/>
    </location>
</feature>
<dbReference type="EMBL" id="JACMSC010000013">
    <property type="protein sequence ID" value="KAG6493820.1"/>
    <property type="molecule type" value="Genomic_DNA"/>
</dbReference>
<dbReference type="Proteomes" id="UP000734854">
    <property type="component" value="Unassembled WGS sequence"/>
</dbReference>
<keyword evidence="5" id="KW-1185">Reference proteome</keyword>
<dbReference type="AlphaFoldDB" id="A0A8J5KUL0"/>
<evidence type="ECO:0000313" key="4">
    <source>
        <dbReference type="EMBL" id="KAG6493820.1"/>
    </source>
</evidence>
<dbReference type="SUPFAM" id="SSF57850">
    <property type="entry name" value="RING/U-box"/>
    <property type="match status" value="1"/>
</dbReference>
<dbReference type="PROSITE" id="PS50271">
    <property type="entry name" value="ZF_UBP"/>
    <property type="match status" value="1"/>
</dbReference>
<dbReference type="InterPro" id="IPR013083">
    <property type="entry name" value="Znf_RING/FYVE/PHD"/>
</dbReference>